<dbReference type="SMART" id="SM00849">
    <property type="entry name" value="Lactamase_B"/>
    <property type="match status" value="1"/>
</dbReference>
<name>A0AAE0THA8_9BIVA</name>
<dbReference type="InterPro" id="IPR036527">
    <property type="entry name" value="SCP2_sterol-bd_dom_sf"/>
</dbReference>
<dbReference type="InterPro" id="IPR029228">
    <property type="entry name" value="Alkyl_sulf_dimr"/>
</dbReference>
<dbReference type="InterPro" id="IPR044097">
    <property type="entry name" value="Bds1/SdsA1_MBL-fold"/>
</dbReference>
<organism evidence="6 7">
    <name type="scientific">Potamilus streckersoni</name>
    <dbReference type="NCBI Taxonomy" id="2493646"/>
    <lineage>
        <taxon>Eukaryota</taxon>
        <taxon>Metazoa</taxon>
        <taxon>Spiralia</taxon>
        <taxon>Lophotrochozoa</taxon>
        <taxon>Mollusca</taxon>
        <taxon>Bivalvia</taxon>
        <taxon>Autobranchia</taxon>
        <taxon>Heteroconchia</taxon>
        <taxon>Palaeoheterodonta</taxon>
        <taxon>Unionida</taxon>
        <taxon>Unionoidea</taxon>
        <taxon>Unionidae</taxon>
        <taxon>Ambleminae</taxon>
        <taxon>Lampsilini</taxon>
        <taxon>Potamilus</taxon>
    </lineage>
</organism>
<dbReference type="Proteomes" id="UP001195483">
    <property type="component" value="Unassembled WGS sequence"/>
</dbReference>
<dbReference type="AlphaFoldDB" id="A0AAE0THA8"/>
<reference evidence="6" key="1">
    <citation type="journal article" date="2021" name="Genome Biol. Evol.">
        <title>A High-Quality Reference Genome for a Parasitic Bivalve with Doubly Uniparental Inheritance (Bivalvia: Unionida).</title>
        <authorList>
            <person name="Smith C.H."/>
        </authorList>
    </citation>
    <scope>NUCLEOTIDE SEQUENCE</scope>
    <source>
        <strain evidence="6">CHS0354</strain>
    </source>
</reference>
<dbReference type="Gene3D" id="1.25.40.880">
    <property type="entry name" value="Alkyl sulfatase, dimerisation domain"/>
    <property type="match status" value="1"/>
</dbReference>
<dbReference type="InterPro" id="IPR029229">
    <property type="entry name" value="Alkyl_sulf_C"/>
</dbReference>
<dbReference type="Pfam" id="PF14863">
    <property type="entry name" value="Alkyl_sulf_dimr"/>
    <property type="match status" value="1"/>
</dbReference>
<evidence type="ECO:0000256" key="1">
    <source>
        <dbReference type="ARBA" id="ARBA00022723"/>
    </source>
</evidence>
<dbReference type="GO" id="GO:0018741">
    <property type="term" value="F:linear primary-alkylsulfatase activity"/>
    <property type="evidence" value="ECO:0007669"/>
    <property type="project" value="InterPro"/>
</dbReference>
<dbReference type="SUPFAM" id="SSF55718">
    <property type="entry name" value="SCP-like"/>
    <property type="match status" value="1"/>
</dbReference>
<keyword evidence="3" id="KW-0862">Zinc</keyword>
<protein>
    <recommendedName>
        <fullName evidence="5">Metallo-beta-lactamase domain-containing protein</fullName>
    </recommendedName>
</protein>
<keyword evidence="1" id="KW-0479">Metal-binding</keyword>
<reference evidence="6" key="2">
    <citation type="journal article" date="2021" name="Genome Biol. Evol.">
        <title>Developing a high-quality reference genome for a parasitic bivalve with doubly uniparental inheritance (Bivalvia: Unionida).</title>
        <authorList>
            <person name="Smith C.H."/>
        </authorList>
    </citation>
    <scope>NUCLEOTIDE SEQUENCE</scope>
    <source>
        <strain evidence="6">CHS0354</strain>
        <tissue evidence="6">Mantle</tissue>
    </source>
</reference>
<sequence>MNVSGTLAILVLTGITLSYLCQQIYTRFQQSYTEKLLQEFDAFTELNEHTKEFNVPEVIKVTQNVYVAVGFGLANSILIEGPDGAVVVDVMESYEAGIEVMRAFRNITKSPLKALIYTHNHADHTYGAKAFIEDPDNPPQVWAHYGIDKEFRRTALTSASAFRRAMRQFGVLLPEQLNSGIGIRLRYGKTDNTLSIVHPTHLVYNKETDVDIAGIRMRLIHIPGETDDQIGVWLPNDKTLLCADDIYKAFPNLYAIRGTPSRDLMQWVSTLDLMLDLHPEYLVPSHTKPLSGASYIQETITVYRDAIQYVHDQTVRLINAGMTPEDIAQSIRLPEKLARHPYLKEFYGTVGWSAKAVFTNYIGWFSGDPVDLQPLTFKERSIRLLNLLGGPERVVQESRAAIERKDFQWALELSSYILSQDKGNPDAKKVKVEALTSLASRHTSANGRNYYLTCAYEEVTGINIDTTKEMREMAILTSPLHILFNVFPVRFKAEQCSNKNETLVFRFTDINKVFSVQIRNSVAIVRESDVNNGADIEVTLSETIWKQILTGGASTIMSLANGSISVKGGILNFSSFMKCFDRD</sequence>
<dbReference type="GO" id="GO:0046872">
    <property type="term" value="F:metal ion binding"/>
    <property type="evidence" value="ECO:0007669"/>
    <property type="project" value="UniProtKB-KW"/>
</dbReference>
<evidence type="ECO:0000256" key="4">
    <source>
        <dbReference type="ARBA" id="ARBA00033751"/>
    </source>
</evidence>
<dbReference type="SUPFAM" id="SSF56281">
    <property type="entry name" value="Metallo-hydrolase/oxidoreductase"/>
    <property type="match status" value="1"/>
</dbReference>
<dbReference type="InterPro" id="IPR001279">
    <property type="entry name" value="Metallo-B-lactamas"/>
</dbReference>
<keyword evidence="7" id="KW-1185">Reference proteome</keyword>
<proteinExistence type="inferred from homology"/>
<dbReference type="GO" id="GO:0018909">
    <property type="term" value="P:dodecyl sulfate metabolic process"/>
    <property type="evidence" value="ECO:0007669"/>
    <property type="project" value="InterPro"/>
</dbReference>
<evidence type="ECO:0000313" key="7">
    <source>
        <dbReference type="Proteomes" id="UP001195483"/>
    </source>
</evidence>
<evidence type="ECO:0000259" key="5">
    <source>
        <dbReference type="SMART" id="SM00849"/>
    </source>
</evidence>
<evidence type="ECO:0000313" key="6">
    <source>
        <dbReference type="EMBL" id="KAK3610332.1"/>
    </source>
</evidence>
<dbReference type="PANTHER" id="PTHR43223:SF2">
    <property type="entry name" value="METALLO-BETA-LACTAMASE DOMAIN-CONTAINING PROTEIN"/>
    <property type="match status" value="1"/>
</dbReference>
<feature type="domain" description="Metallo-beta-lactamase" evidence="5">
    <location>
        <begin position="73"/>
        <end position="286"/>
    </location>
</feature>
<reference evidence="6" key="3">
    <citation type="submission" date="2023-05" db="EMBL/GenBank/DDBJ databases">
        <authorList>
            <person name="Smith C.H."/>
        </authorList>
    </citation>
    <scope>NUCLEOTIDE SEQUENCE</scope>
    <source>
        <strain evidence="6">CHS0354</strain>
        <tissue evidence="6">Mantle</tissue>
    </source>
</reference>
<dbReference type="Pfam" id="PF00753">
    <property type="entry name" value="Lactamase_B"/>
    <property type="match status" value="1"/>
</dbReference>
<dbReference type="PANTHER" id="PTHR43223">
    <property type="entry name" value="ALKYL/ARYL-SULFATASE"/>
    <property type="match status" value="1"/>
</dbReference>
<dbReference type="InterPro" id="IPR038536">
    <property type="entry name" value="Alkyl/aryl-sulf_dimr_sf"/>
</dbReference>
<dbReference type="Gene3D" id="3.30.1050.10">
    <property type="entry name" value="SCP2 sterol-binding domain"/>
    <property type="match status" value="1"/>
</dbReference>
<dbReference type="EMBL" id="JAEAOA010001777">
    <property type="protein sequence ID" value="KAK3610332.1"/>
    <property type="molecule type" value="Genomic_DNA"/>
</dbReference>
<comment type="caution">
    <text evidence="6">The sequence shown here is derived from an EMBL/GenBank/DDBJ whole genome shotgun (WGS) entry which is preliminary data.</text>
</comment>
<dbReference type="CDD" id="cd07710">
    <property type="entry name" value="arylsulfatase_Sdsa1-like_MBL-fold"/>
    <property type="match status" value="1"/>
</dbReference>
<comment type="similarity">
    <text evidence="4">Belongs to the metallo-beta-lactamase superfamily. Type III sulfatase family.</text>
</comment>
<accession>A0AAE0THA8</accession>
<evidence type="ECO:0000256" key="3">
    <source>
        <dbReference type="ARBA" id="ARBA00022833"/>
    </source>
</evidence>
<gene>
    <name evidence="6" type="ORF">CHS0354_029802</name>
</gene>
<keyword evidence="2" id="KW-0378">Hydrolase</keyword>
<dbReference type="Pfam" id="PF14864">
    <property type="entry name" value="Alkyl_sulf_C"/>
    <property type="match status" value="1"/>
</dbReference>
<dbReference type="InterPro" id="IPR036866">
    <property type="entry name" value="RibonucZ/Hydroxyglut_hydro"/>
</dbReference>
<evidence type="ECO:0000256" key="2">
    <source>
        <dbReference type="ARBA" id="ARBA00022801"/>
    </source>
</evidence>
<dbReference type="GO" id="GO:0046983">
    <property type="term" value="F:protein dimerization activity"/>
    <property type="evidence" value="ECO:0007669"/>
    <property type="project" value="InterPro"/>
</dbReference>
<dbReference type="InterPro" id="IPR052195">
    <property type="entry name" value="Bact_Alkyl/Aryl-Sulfatase"/>
</dbReference>
<dbReference type="Gene3D" id="3.60.15.30">
    <property type="entry name" value="Metallo-beta-lactamase domain"/>
    <property type="match status" value="1"/>
</dbReference>